<dbReference type="Gene3D" id="3.40.50.720">
    <property type="entry name" value="NAD(P)-binding Rossmann-like Domain"/>
    <property type="match status" value="1"/>
</dbReference>
<dbReference type="EMBL" id="JAOSHN010000002">
    <property type="protein sequence ID" value="MCU7378085.1"/>
    <property type="molecule type" value="Genomic_DNA"/>
</dbReference>
<gene>
    <name evidence="4" type="ORF">OBO34_06925</name>
</gene>
<dbReference type="InterPro" id="IPR002347">
    <property type="entry name" value="SDR_fam"/>
</dbReference>
<sequence>MNIKFDYNGKNVIVTGSAKGIGKEIAMAYAKAGAQVVVADVCEKEGRQTVEEIRVKGGTADFVRTDVTEEQSVIKLVDEALRLLGRIDIMVNNAGVVGRIKGDPLTALDTADWDRSYQINLRGVFYCCKAIYPIFVNQGFGNILTTASVAGKTGAPEIIEYSAIKAGVINFTQTLSRELGSKNINVNCICPGFVYTPLYEAAAPTYKEKYPQMFKNAKDGKGVVDEFSRQLCALKRAQTPADVANAALFLTSGEAGNITGQALNICGGCEFR</sequence>
<dbReference type="GO" id="GO:0006633">
    <property type="term" value="P:fatty acid biosynthetic process"/>
    <property type="evidence" value="ECO:0007669"/>
    <property type="project" value="TreeGrafter"/>
</dbReference>
<comment type="caution">
    <text evidence="4">The sequence shown here is derived from an EMBL/GenBank/DDBJ whole genome shotgun (WGS) entry which is preliminary data.</text>
</comment>
<evidence type="ECO:0000256" key="3">
    <source>
        <dbReference type="RuleBase" id="RU000363"/>
    </source>
</evidence>
<dbReference type="PRINTS" id="PR00081">
    <property type="entry name" value="GDHRDH"/>
</dbReference>
<dbReference type="CDD" id="cd05233">
    <property type="entry name" value="SDR_c"/>
    <property type="match status" value="1"/>
</dbReference>
<keyword evidence="2" id="KW-0560">Oxidoreductase</keyword>
<comment type="similarity">
    <text evidence="1 3">Belongs to the short-chain dehydrogenases/reductases (SDR) family.</text>
</comment>
<name>A0A9J6QQD9_9FIRM</name>
<evidence type="ECO:0000313" key="4">
    <source>
        <dbReference type="EMBL" id="MCU7378085.1"/>
    </source>
</evidence>
<dbReference type="Proteomes" id="UP001065549">
    <property type="component" value="Unassembled WGS sequence"/>
</dbReference>
<dbReference type="PANTHER" id="PTHR42760:SF133">
    <property type="entry name" value="3-OXOACYL-[ACYL-CARRIER-PROTEIN] REDUCTASE"/>
    <property type="match status" value="1"/>
</dbReference>
<dbReference type="PANTHER" id="PTHR42760">
    <property type="entry name" value="SHORT-CHAIN DEHYDROGENASES/REDUCTASES FAMILY MEMBER"/>
    <property type="match status" value="1"/>
</dbReference>
<organism evidence="4 5">
    <name type="scientific">Hominibacterium faecale</name>
    <dbReference type="NCBI Taxonomy" id="2839743"/>
    <lineage>
        <taxon>Bacteria</taxon>
        <taxon>Bacillati</taxon>
        <taxon>Bacillota</taxon>
        <taxon>Clostridia</taxon>
        <taxon>Peptostreptococcales</taxon>
        <taxon>Anaerovoracaceae</taxon>
        <taxon>Hominibacterium</taxon>
    </lineage>
</organism>
<dbReference type="PRINTS" id="PR00080">
    <property type="entry name" value="SDRFAMILY"/>
</dbReference>
<dbReference type="Pfam" id="PF00106">
    <property type="entry name" value="adh_short"/>
    <property type="match status" value="1"/>
</dbReference>
<dbReference type="GO" id="GO:0008206">
    <property type="term" value="P:bile acid metabolic process"/>
    <property type="evidence" value="ECO:0007669"/>
    <property type="project" value="UniProtKB-ARBA"/>
</dbReference>
<evidence type="ECO:0000313" key="5">
    <source>
        <dbReference type="Proteomes" id="UP001065549"/>
    </source>
</evidence>
<dbReference type="AlphaFoldDB" id="A0A9J6QQD9"/>
<keyword evidence="5" id="KW-1185">Reference proteome</keyword>
<accession>A0A9J6QQD9</accession>
<evidence type="ECO:0000256" key="1">
    <source>
        <dbReference type="ARBA" id="ARBA00006484"/>
    </source>
</evidence>
<reference evidence="4" key="1">
    <citation type="submission" date="2022-09" db="EMBL/GenBank/DDBJ databases">
        <title>Culturomic study of gut microbiota in children with autism spectrum disorder.</title>
        <authorList>
            <person name="Efimov B.A."/>
            <person name="Chaplin A.V."/>
            <person name="Sokolova S.R."/>
            <person name="Pikina A.P."/>
            <person name="Korzhanova M."/>
            <person name="Belova V."/>
            <person name="Korostin D."/>
        </authorList>
    </citation>
    <scope>NUCLEOTIDE SEQUENCE</scope>
    <source>
        <strain evidence="4">ASD5510</strain>
    </source>
</reference>
<dbReference type="InterPro" id="IPR036291">
    <property type="entry name" value="NAD(P)-bd_dom_sf"/>
</dbReference>
<evidence type="ECO:0000256" key="2">
    <source>
        <dbReference type="ARBA" id="ARBA00023002"/>
    </source>
</evidence>
<proteinExistence type="inferred from homology"/>
<dbReference type="GO" id="GO:0016616">
    <property type="term" value="F:oxidoreductase activity, acting on the CH-OH group of donors, NAD or NADP as acceptor"/>
    <property type="evidence" value="ECO:0007669"/>
    <property type="project" value="TreeGrafter"/>
</dbReference>
<dbReference type="GO" id="GO:0048038">
    <property type="term" value="F:quinone binding"/>
    <property type="evidence" value="ECO:0007669"/>
    <property type="project" value="TreeGrafter"/>
</dbReference>
<dbReference type="FunFam" id="3.40.50.720:FF:000084">
    <property type="entry name" value="Short-chain dehydrogenase reductase"/>
    <property type="match status" value="1"/>
</dbReference>
<dbReference type="RefSeq" id="WP_269478409.1">
    <property type="nucleotide sequence ID" value="NZ_JAOSHN010000002.1"/>
</dbReference>
<protein>
    <submittedName>
        <fullName evidence="4">SDR family oxidoreductase</fullName>
    </submittedName>
</protein>
<dbReference type="SUPFAM" id="SSF51735">
    <property type="entry name" value="NAD(P)-binding Rossmann-fold domains"/>
    <property type="match status" value="1"/>
</dbReference>